<organism evidence="1 2">
    <name type="scientific">Chloroflexus aurantiacus (strain ATCC 29366 / DSM 635 / J-10-fl)</name>
    <dbReference type="NCBI Taxonomy" id="324602"/>
    <lineage>
        <taxon>Bacteria</taxon>
        <taxon>Bacillati</taxon>
        <taxon>Chloroflexota</taxon>
        <taxon>Chloroflexia</taxon>
        <taxon>Chloroflexales</taxon>
        <taxon>Chloroflexineae</taxon>
        <taxon>Chloroflexaceae</taxon>
        <taxon>Chloroflexus</taxon>
    </lineage>
</organism>
<evidence type="ECO:0000313" key="1">
    <source>
        <dbReference type="EMBL" id="ABY35884.1"/>
    </source>
</evidence>
<proteinExistence type="predicted"/>
<dbReference type="InParanoid" id="A9WJI0"/>
<sequence length="142" mass="16034">MCADQSAGTIWRRAGMENDQRSDGAGHLSGLELVAAVDGELDEATAQHLHHCDLCRQRLVTLRNLQQALRRRLYRVLCPSTDQLIDYCQGLLTPAQQATIAHHLTSCPYCRSEVDLLMQRDPLIDRLLLSSLLDGRVLRFLR</sequence>
<dbReference type="InterPro" id="IPR041916">
    <property type="entry name" value="Anti_sigma_zinc_sf"/>
</dbReference>
<dbReference type="Gene3D" id="1.10.10.1320">
    <property type="entry name" value="Anti-sigma factor, zinc-finger domain"/>
    <property type="match status" value="1"/>
</dbReference>
<dbReference type="KEGG" id="cau:Caur_2679"/>
<evidence type="ECO:0008006" key="3">
    <source>
        <dbReference type="Google" id="ProtNLM"/>
    </source>
</evidence>
<protein>
    <recommendedName>
        <fullName evidence="3">Zinc-finger domain-containing protein</fullName>
    </recommendedName>
</protein>
<gene>
    <name evidence="1" type="ordered locus">Caur_2679</name>
</gene>
<dbReference type="EMBL" id="CP000909">
    <property type="protein sequence ID" value="ABY35884.1"/>
    <property type="molecule type" value="Genomic_DNA"/>
</dbReference>
<evidence type="ECO:0000313" key="2">
    <source>
        <dbReference type="Proteomes" id="UP000002008"/>
    </source>
</evidence>
<dbReference type="Proteomes" id="UP000002008">
    <property type="component" value="Chromosome"/>
</dbReference>
<dbReference type="HOGENOM" id="CLU_1966635_0_0_0"/>
<accession>A9WJI0</accession>
<dbReference type="EnsemblBacteria" id="ABY35884">
    <property type="protein sequence ID" value="ABY35884"/>
    <property type="gene ID" value="Caur_2679"/>
</dbReference>
<name>A9WJI0_CHLAA</name>
<reference evidence="2" key="1">
    <citation type="journal article" date="2011" name="BMC Genomics">
        <title>Complete genome sequence of the filamentous anoxygenic phototrophic bacterium Chloroflexus aurantiacus.</title>
        <authorList>
            <person name="Tang K.H."/>
            <person name="Barry K."/>
            <person name="Chertkov O."/>
            <person name="Dalin E."/>
            <person name="Han C.S."/>
            <person name="Hauser L.J."/>
            <person name="Honchak B.M."/>
            <person name="Karbach L.E."/>
            <person name="Land M.L."/>
            <person name="Lapidus A."/>
            <person name="Larimer F.W."/>
            <person name="Mikhailova N."/>
            <person name="Pitluck S."/>
            <person name="Pierson B.K."/>
            <person name="Blankenship R.E."/>
        </authorList>
    </citation>
    <scope>NUCLEOTIDE SEQUENCE [LARGE SCALE GENOMIC DNA]</scope>
    <source>
        <strain evidence="2">ATCC 29366 / DSM 635 / J-10-fl</strain>
    </source>
</reference>
<dbReference type="AlphaFoldDB" id="A9WJI0"/>
<keyword evidence="2" id="KW-1185">Reference proteome</keyword>